<protein>
    <submittedName>
        <fullName evidence="11">MFS transporter</fullName>
    </submittedName>
</protein>
<dbReference type="SUPFAM" id="SSF103473">
    <property type="entry name" value="MFS general substrate transporter"/>
    <property type="match status" value="1"/>
</dbReference>
<dbReference type="Proteomes" id="UP001254770">
    <property type="component" value="Unassembled WGS sequence"/>
</dbReference>
<dbReference type="AlphaFoldDB" id="A0AAP5KDR6"/>
<dbReference type="InterPro" id="IPR050189">
    <property type="entry name" value="MFS_Efflux_Transporters"/>
</dbReference>
<evidence type="ECO:0000313" key="12">
    <source>
        <dbReference type="Proteomes" id="UP001254770"/>
    </source>
</evidence>
<reference evidence="11" key="1">
    <citation type="submission" date="2023-03" db="EMBL/GenBank/DDBJ databases">
        <authorList>
            <person name="Shen W."/>
            <person name="Cai J."/>
        </authorList>
    </citation>
    <scope>NUCLEOTIDE SEQUENCE</scope>
    <source>
        <strain evidence="10">B646-2</strain>
        <strain evidence="11">Y15</strain>
    </source>
</reference>
<evidence type="ECO:0000259" key="9">
    <source>
        <dbReference type="PROSITE" id="PS50850"/>
    </source>
</evidence>
<dbReference type="GO" id="GO:0022857">
    <property type="term" value="F:transmembrane transporter activity"/>
    <property type="evidence" value="ECO:0007669"/>
    <property type="project" value="InterPro"/>
</dbReference>
<comment type="caution">
    <text evidence="11">The sequence shown here is derived from an EMBL/GenBank/DDBJ whole genome shotgun (WGS) entry which is preliminary data.</text>
</comment>
<feature type="transmembrane region" description="Helical" evidence="7">
    <location>
        <begin position="160"/>
        <end position="177"/>
    </location>
</feature>
<dbReference type="GeneID" id="67041878"/>
<evidence type="ECO:0000256" key="1">
    <source>
        <dbReference type="ARBA" id="ARBA00004651"/>
    </source>
</evidence>
<gene>
    <name evidence="11" type="ORF">P7D69_15060</name>
    <name evidence="10" type="ORF">P7D78_00560</name>
</gene>
<evidence type="ECO:0000256" key="5">
    <source>
        <dbReference type="ARBA" id="ARBA00022989"/>
    </source>
</evidence>
<feature type="chain" id="PRO_5042797940" evidence="8">
    <location>
        <begin position="24"/>
        <end position="380"/>
    </location>
</feature>
<feature type="transmembrane region" description="Helical" evidence="7">
    <location>
        <begin position="288"/>
        <end position="308"/>
    </location>
</feature>
<dbReference type="RefSeq" id="WP_035019349.1">
    <property type="nucleotide sequence ID" value="NZ_CABLCA010000002.1"/>
</dbReference>
<keyword evidence="6 7" id="KW-0472">Membrane</keyword>
<dbReference type="InterPro" id="IPR020846">
    <property type="entry name" value="MFS_dom"/>
</dbReference>
<feature type="signal peptide" evidence="8">
    <location>
        <begin position="1"/>
        <end position="23"/>
    </location>
</feature>
<evidence type="ECO:0000313" key="11">
    <source>
        <dbReference type="EMBL" id="MDT2545667.1"/>
    </source>
</evidence>
<dbReference type="PROSITE" id="PS50850">
    <property type="entry name" value="MFS"/>
    <property type="match status" value="1"/>
</dbReference>
<dbReference type="GO" id="GO:0005886">
    <property type="term" value="C:plasma membrane"/>
    <property type="evidence" value="ECO:0007669"/>
    <property type="project" value="UniProtKB-SubCell"/>
</dbReference>
<dbReference type="Proteomes" id="UP001249240">
    <property type="component" value="Unassembled WGS sequence"/>
</dbReference>
<dbReference type="EMBL" id="JARPXM010000001">
    <property type="protein sequence ID" value="MDT2536600.1"/>
    <property type="molecule type" value="Genomic_DNA"/>
</dbReference>
<sequence>MYRITKVALLSVSLLVVSAGAIAGNIPAIGLAYPQINKTLIELLTTLPSLFIILTVLISPKIAKKIGYKKTVQLGIVFVLIAGMLPVVTTSFVLLFMSRVLFGVGVGLFNPLLYSFAAAMYRGKELASVIGLQSAFEGIGGMLVTFLVGQLLLVNWRISFTAYLIACPILFFFSFLVPEASIAQASSKSRTAAGRIPLRFAGYLLLLLITVTIYMSVTVKVTALLMEKGIGQATAGSNLLALVGLGAMLAGMFFGRIFLLFKEKTIQAALFVLAFAMFLLAFSQTIWLAAISAVLCGFGFRTFIPYLLNEVNQQSEDSERNTSLLLIVFNLGAAFAPISIAFFQKICPFLHGAGLFIGEGVLLLILVILMGFNQKHKQAE</sequence>
<accession>A0AAP5KDR6</accession>
<keyword evidence="2" id="KW-0813">Transport</keyword>
<keyword evidence="5 7" id="KW-1133">Transmembrane helix</keyword>
<dbReference type="Gene3D" id="1.20.1250.20">
    <property type="entry name" value="MFS general substrate transporter like domains"/>
    <property type="match status" value="1"/>
</dbReference>
<feature type="transmembrane region" description="Helical" evidence="7">
    <location>
        <begin position="239"/>
        <end position="259"/>
    </location>
</feature>
<feature type="transmembrane region" description="Helical" evidence="7">
    <location>
        <begin position="349"/>
        <end position="372"/>
    </location>
</feature>
<dbReference type="EMBL" id="JARPXL010000017">
    <property type="protein sequence ID" value="MDT2545667.1"/>
    <property type="molecule type" value="Genomic_DNA"/>
</dbReference>
<feature type="transmembrane region" description="Helical" evidence="7">
    <location>
        <begin position="71"/>
        <end position="94"/>
    </location>
</feature>
<evidence type="ECO:0000256" key="2">
    <source>
        <dbReference type="ARBA" id="ARBA00022448"/>
    </source>
</evidence>
<evidence type="ECO:0000256" key="8">
    <source>
        <dbReference type="SAM" id="SignalP"/>
    </source>
</evidence>
<feature type="domain" description="Major facilitator superfamily (MFS) profile" evidence="9">
    <location>
        <begin position="4"/>
        <end position="378"/>
    </location>
</feature>
<organism evidence="11 12">
    <name type="scientific">Enterococcus raffinosus</name>
    <dbReference type="NCBI Taxonomy" id="71452"/>
    <lineage>
        <taxon>Bacteria</taxon>
        <taxon>Bacillati</taxon>
        <taxon>Bacillota</taxon>
        <taxon>Bacilli</taxon>
        <taxon>Lactobacillales</taxon>
        <taxon>Enterococcaceae</taxon>
        <taxon>Enterococcus</taxon>
    </lineage>
</organism>
<evidence type="ECO:0000256" key="3">
    <source>
        <dbReference type="ARBA" id="ARBA00022475"/>
    </source>
</evidence>
<evidence type="ECO:0000313" key="10">
    <source>
        <dbReference type="EMBL" id="MDT2536600.1"/>
    </source>
</evidence>
<feature type="transmembrane region" description="Helical" evidence="7">
    <location>
        <begin position="266"/>
        <end position="282"/>
    </location>
</feature>
<evidence type="ECO:0000256" key="6">
    <source>
        <dbReference type="ARBA" id="ARBA00023136"/>
    </source>
</evidence>
<keyword evidence="8" id="KW-0732">Signal</keyword>
<proteinExistence type="predicted"/>
<feature type="transmembrane region" description="Helical" evidence="7">
    <location>
        <begin position="135"/>
        <end position="154"/>
    </location>
</feature>
<dbReference type="Pfam" id="PF07690">
    <property type="entry name" value="MFS_1"/>
    <property type="match status" value="1"/>
</dbReference>
<feature type="transmembrane region" description="Helical" evidence="7">
    <location>
        <begin position="100"/>
        <end position="123"/>
    </location>
</feature>
<evidence type="ECO:0000256" key="4">
    <source>
        <dbReference type="ARBA" id="ARBA00022692"/>
    </source>
</evidence>
<comment type="subcellular location">
    <subcellularLocation>
        <location evidence="1">Cell membrane</location>
        <topology evidence="1">Multi-pass membrane protein</topology>
    </subcellularLocation>
</comment>
<keyword evidence="4 7" id="KW-0812">Transmembrane</keyword>
<dbReference type="InterPro" id="IPR011701">
    <property type="entry name" value="MFS"/>
</dbReference>
<feature type="transmembrane region" description="Helical" evidence="7">
    <location>
        <begin position="324"/>
        <end position="343"/>
    </location>
</feature>
<feature type="transmembrane region" description="Helical" evidence="7">
    <location>
        <begin position="39"/>
        <end position="59"/>
    </location>
</feature>
<dbReference type="InterPro" id="IPR036259">
    <property type="entry name" value="MFS_trans_sf"/>
</dbReference>
<dbReference type="PANTHER" id="PTHR43124">
    <property type="entry name" value="PURINE EFFLUX PUMP PBUE"/>
    <property type="match status" value="1"/>
</dbReference>
<feature type="transmembrane region" description="Helical" evidence="7">
    <location>
        <begin position="198"/>
        <end position="219"/>
    </location>
</feature>
<dbReference type="PANTHER" id="PTHR43124:SF3">
    <property type="entry name" value="CHLORAMPHENICOL EFFLUX PUMP RV0191"/>
    <property type="match status" value="1"/>
</dbReference>
<keyword evidence="3" id="KW-1003">Cell membrane</keyword>
<evidence type="ECO:0000256" key="7">
    <source>
        <dbReference type="SAM" id="Phobius"/>
    </source>
</evidence>
<name>A0AAP5KDR6_9ENTE</name>